<evidence type="ECO:0000313" key="3">
    <source>
        <dbReference type="Proteomes" id="UP000305654"/>
    </source>
</evidence>
<dbReference type="EMBL" id="VCDI01000005">
    <property type="protein sequence ID" value="TLU71662.1"/>
    <property type="molecule type" value="Genomic_DNA"/>
</dbReference>
<comment type="caution">
    <text evidence="2">The sequence shown here is derived from an EMBL/GenBank/DDBJ whole genome shotgun (WGS) entry which is preliminary data.</text>
</comment>
<organism evidence="2 3">
    <name type="scientific">Lichenicoccus roseus</name>
    <dbReference type="NCBI Taxonomy" id="2683649"/>
    <lineage>
        <taxon>Bacteria</taxon>
        <taxon>Pseudomonadati</taxon>
        <taxon>Pseudomonadota</taxon>
        <taxon>Alphaproteobacteria</taxon>
        <taxon>Acetobacterales</taxon>
        <taxon>Acetobacteraceae</taxon>
        <taxon>Lichenicoccus</taxon>
    </lineage>
</organism>
<proteinExistence type="predicted"/>
<dbReference type="Proteomes" id="UP000305654">
    <property type="component" value="Unassembled WGS sequence"/>
</dbReference>
<gene>
    <name evidence="2" type="ORF">FE263_14405</name>
</gene>
<evidence type="ECO:0000313" key="2">
    <source>
        <dbReference type="EMBL" id="TLU71662.1"/>
    </source>
</evidence>
<keyword evidence="1" id="KW-0732">Signal</keyword>
<protein>
    <submittedName>
        <fullName evidence="2">Uncharacterized protein</fullName>
    </submittedName>
</protein>
<feature type="signal peptide" evidence="1">
    <location>
        <begin position="1"/>
        <end position="36"/>
    </location>
</feature>
<evidence type="ECO:0000256" key="1">
    <source>
        <dbReference type="SAM" id="SignalP"/>
    </source>
</evidence>
<dbReference type="AlphaFoldDB" id="A0A5R9J276"/>
<dbReference type="RefSeq" id="WP_138326732.1">
    <property type="nucleotide sequence ID" value="NZ_VCDI01000005.1"/>
</dbReference>
<sequence>MPDPSTTSGRLPGAAGVAALALLAATLAGCAPPACSQPDVIRFVNRTAASHDIGSLGLRGQVAQQDVPGRPLAQCSAWMLQRNPLHRTGDAQPPNVLVARTYTVRPVAQGYEVRVQPVSPLALTMYPAATR</sequence>
<reference evidence="2 3" key="1">
    <citation type="submission" date="2019-05" db="EMBL/GenBank/DDBJ databases">
        <authorList>
            <person name="Pankratov T."/>
            <person name="Grouzdev D."/>
        </authorList>
    </citation>
    <scope>NUCLEOTIDE SEQUENCE [LARGE SCALE GENOMIC DNA]</scope>
    <source>
        <strain evidence="2 3">KEBCLARHB70R</strain>
    </source>
</reference>
<keyword evidence="3" id="KW-1185">Reference proteome</keyword>
<accession>A0A5R9J276</accession>
<feature type="chain" id="PRO_5024377716" evidence="1">
    <location>
        <begin position="37"/>
        <end position="131"/>
    </location>
</feature>
<name>A0A5R9J276_9PROT</name>